<dbReference type="Proteomes" id="UP001501600">
    <property type="component" value="Unassembled WGS sequence"/>
</dbReference>
<dbReference type="RefSeq" id="WP_345315882.1">
    <property type="nucleotide sequence ID" value="NZ_BAABLF010000005.1"/>
</dbReference>
<comment type="caution">
    <text evidence="2">The sequence shown here is derived from an EMBL/GenBank/DDBJ whole genome shotgun (WGS) entry which is preliminary data.</text>
</comment>
<sequence>MKRSNFWVMGALLLCLPSISTAQNTGQDATQPLTRFDIRYQHDALPFDLYHNNFDNKNDTDTIVLRADAPVSLDENGTLYFRTDFPFISSSSSTPDQNGSFDLGSIYAQAIYIAPEKFAIGGKYIWGAGLSAQLGSATNGRQKTTWIPTFGMAIPIYPFGQERGGSAFIPMFKYLMGDSEALRGGTLTFDEINEFHFLPTLNFTLPWSYFEVFTLWGNEEWQWSFQDGTVRNEQKSGDYFIPYDITIGKMIANNNVIISLSAAGPLLYSEGYKQYDHRLMFRLGFFFGQ</sequence>
<keyword evidence="3" id="KW-1185">Reference proteome</keyword>
<organism evidence="2 3">
    <name type="scientific">Ferrimonas gelatinilytica</name>
    <dbReference type="NCBI Taxonomy" id="1255257"/>
    <lineage>
        <taxon>Bacteria</taxon>
        <taxon>Pseudomonadati</taxon>
        <taxon>Pseudomonadota</taxon>
        <taxon>Gammaproteobacteria</taxon>
        <taxon>Alteromonadales</taxon>
        <taxon>Ferrimonadaceae</taxon>
        <taxon>Ferrimonas</taxon>
    </lineage>
</organism>
<evidence type="ECO:0008006" key="4">
    <source>
        <dbReference type="Google" id="ProtNLM"/>
    </source>
</evidence>
<name>A0ABP9RZM0_9GAMM</name>
<dbReference type="EMBL" id="BAABLF010000005">
    <property type="protein sequence ID" value="GAA5188715.1"/>
    <property type="molecule type" value="Genomic_DNA"/>
</dbReference>
<evidence type="ECO:0000256" key="1">
    <source>
        <dbReference type="SAM" id="SignalP"/>
    </source>
</evidence>
<keyword evidence="1" id="KW-0732">Signal</keyword>
<gene>
    <name evidence="2" type="ORF">GCM10025772_09350</name>
</gene>
<reference evidence="3" key="1">
    <citation type="journal article" date="2019" name="Int. J. Syst. Evol. Microbiol.">
        <title>The Global Catalogue of Microorganisms (GCM) 10K type strain sequencing project: providing services to taxonomists for standard genome sequencing and annotation.</title>
        <authorList>
            <consortium name="The Broad Institute Genomics Platform"/>
            <consortium name="The Broad Institute Genome Sequencing Center for Infectious Disease"/>
            <person name="Wu L."/>
            <person name="Ma J."/>
        </authorList>
    </citation>
    <scope>NUCLEOTIDE SEQUENCE [LARGE SCALE GENOMIC DNA]</scope>
    <source>
        <strain evidence="3">JCM 18720</strain>
    </source>
</reference>
<accession>A0ABP9RZM0</accession>
<protein>
    <recommendedName>
        <fullName evidence="4">Transporter</fullName>
    </recommendedName>
</protein>
<proteinExistence type="predicted"/>
<evidence type="ECO:0000313" key="2">
    <source>
        <dbReference type="EMBL" id="GAA5188715.1"/>
    </source>
</evidence>
<feature type="chain" id="PRO_5046773162" description="Transporter" evidence="1">
    <location>
        <begin position="23"/>
        <end position="289"/>
    </location>
</feature>
<feature type="signal peptide" evidence="1">
    <location>
        <begin position="1"/>
        <end position="22"/>
    </location>
</feature>
<evidence type="ECO:0000313" key="3">
    <source>
        <dbReference type="Proteomes" id="UP001501600"/>
    </source>
</evidence>